<dbReference type="FunFam" id="1.25.10.10:FF:000052">
    <property type="entry name" value="Cytoskeleton associated protein 5"/>
    <property type="match status" value="1"/>
</dbReference>
<dbReference type="PANTHER" id="PTHR12609">
    <property type="entry name" value="MICROTUBULE ASSOCIATED PROTEIN XMAP215"/>
    <property type="match status" value="1"/>
</dbReference>
<evidence type="ECO:0000313" key="13">
    <source>
        <dbReference type="EnsemblMetazoa" id="XP_024086212.1"/>
    </source>
</evidence>
<feature type="compositionally biased region" description="Polar residues" evidence="11">
    <location>
        <begin position="748"/>
        <end position="774"/>
    </location>
</feature>
<dbReference type="InterPro" id="IPR048491">
    <property type="entry name" value="XMAP215_CLASP_TOG"/>
</dbReference>
<feature type="region of interest" description="Disordered" evidence="11">
    <location>
        <begin position="499"/>
        <end position="532"/>
    </location>
</feature>
<dbReference type="RefSeq" id="XP_024086212.1">
    <property type="nucleotide sequence ID" value="XM_024230444.1"/>
</dbReference>
<evidence type="ECO:0000259" key="12">
    <source>
        <dbReference type="SMART" id="SM01349"/>
    </source>
</evidence>
<keyword evidence="8" id="KW-0131">Cell cycle</keyword>
<protein>
    <recommendedName>
        <fullName evidence="12">TOG domain-containing protein</fullName>
    </recommendedName>
</protein>
<dbReference type="GO" id="GO:0005813">
    <property type="term" value="C:centrosome"/>
    <property type="evidence" value="ECO:0007669"/>
    <property type="project" value="UniProtKB-SubCell"/>
</dbReference>
<feature type="region of interest" description="Disordered" evidence="11">
    <location>
        <begin position="1826"/>
        <end position="1853"/>
    </location>
</feature>
<evidence type="ECO:0000256" key="8">
    <source>
        <dbReference type="ARBA" id="ARBA00023306"/>
    </source>
</evidence>
<feature type="region of interest" description="Disordered" evidence="11">
    <location>
        <begin position="1030"/>
        <end position="1092"/>
    </location>
</feature>
<feature type="domain" description="TOG" evidence="12">
    <location>
        <begin position="1"/>
        <end position="226"/>
    </location>
</feature>
<dbReference type="InterPro" id="IPR034085">
    <property type="entry name" value="TOG"/>
</dbReference>
<dbReference type="Proteomes" id="UP000494040">
    <property type="component" value="Unassembled WGS sequence"/>
</dbReference>
<dbReference type="InterPro" id="IPR045110">
    <property type="entry name" value="XMAP215"/>
</dbReference>
<dbReference type="InterPro" id="IPR016024">
    <property type="entry name" value="ARM-type_fold"/>
</dbReference>
<dbReference type="FunFam" id="1.25.10.10:FF:000050">
    <property type="entry name" value="Cytoskeleton-associated protein 5 isoform X1"/>
    <property type="match status" value="1"/>
</dbReference>
<evidence type="ECO:0000256" key="3">
    <source>
        <dbReference type="ARBA" id="ARBA00022490"/>
    </source>
</evidence>
<accession>A0A8I6TN16</accession>
<feature type="compositionally biased region" description="Acidic residues" evidence="11">
    <location>
        <begin position="1388"/>
        <end position="1399"/>
    </location>
</feature>
<keyword evidence="6" id="KW-0498">Mitosis</keyword>
<evidence type="ECO:0000256" key="7">
    <source>
        <dbReference type="ARBA" id="ARBA00023212"/>
    </source>
</evidence>
<feature type="region of interest" description="Disordered" evidence="11">
    <location>
        <begin position="748"/>
        <end position="795"/>
    </location>
</feature>
<feature type="domain" description="TOG" evidence="12">
    <location>
        <begin position="1126"/>
        <end position="1365"/>
    </location>
</feature>
<feature type="region of interest" description="Disordered" evidence="11">
    <location>
        <begin position="1373"/>
        <end position="1406"/>
    </location>
</feature>
<feature type="region of interest" description="Disordered" evidence="11">
    <location>
        <begin position="1979"/>
        <end position="1998"/>
    </location>
</feature>
<dbReference type="Pfam" id="PF12348">
    <property type="entry name" value="CLASP_N"/>
    <property type="match status" value="1"/>
</dbReference>
<evidence type="ECO:0000313" key="14">
    <source>
        <dbReference type="Proteomes" id="UP000494040"/>
    </source>
</evidence>
<feature type="domain" description="TOG" evidence="12">
    <location>
        <begin position="802"/>
        <end position="1037"/>
    </location>
</feature>
<evidence type="ECO:0000256" key="4">
    <source>
        <dbReference type="ARBA" id="ARBA00022618"/>
    </source>
</evidence>
<organism evidence="13 14">
    <name type="scientific">Cimex lectularius</name>
    <name type="common">Bed bug</name>
    <name type="synonym">Acanthia lectularia</name>
    <dbReference type="NCBI Taxonomy" id="79782"/>
    <lineage>
        <taxon>Eukaryota</taxon>
        <taxon>Metazoa</taxon>
        <taxon>Ecdysozoa</taxon>
        <taxon>Arthropoda</taxon>
        <taxon>Hexapoda</taxon>
        <taxon>Insecta</taxon>
        <taxon>Pterygota</taxon>
        <taxon>Neoptera</taxon>
        <taxon>Paraneoptera</taxon>
        <taxon>Hemiptera</taxon>
        <taxon>Heteroptera</taxon>
        <taxon>Panheteroptera</taxon>
        <taxon>Cimicomorpha</taxon>
        <taxon>Cimicidae</taxon>
        <taxon>Cimex</taxon>
    </lineage>
</organism>
<evidence type="ECO:0000256" key="2">
    <source>
        <dbReference type="ARBA" id="ARBA00004300"/>
    </source>
</evidence>
<name>A0A8I6TN16_CIMLE</name>
<dbReference type="EnsemblMetazoa" id="XM_024230444.1">
    <property type="protein sequence ID" value="XP_024086212.1"/>
    <property type="gene ID" value="LOC106670461"/>
</dbReference>
<dbReference type="GO" id="GO:0046785">
    <property type="term" value="P:microtubule polymerization"/>
    <property type="evidence" value="ECO:0007669"/>
    <property type="project" value="InterPro"/>
</dbReference>
<dbReference type="InterPro" id="IPR011989">
    <property type="entry name" value="ARM-like"/>
</dbReference>
<dbReference type="SMART" id="SM01349">
    <property type="entry name" value="TOG"/>
    <property type="match status" value="5"/>
</dbReference>
<dbReference type="OrthoDB" id="205662at2759"/>
<keyword evidence="5" id="KW-0677">Repeat</keyword>
<dbReference type="GO" id="GO:0005874">
    <property type="term" value="C:microtubule"/>
    <property type="evidence" value="ECO:0007669"/>
    <property type="project" value="UniProtKB-ARBA"/>
</dbReference>
<dbReference type="GO" id="GO:0005819">
    <property type="term" value="C:spindle"/>
    <property type="evidence" value="ECO:0007669"/>
    <property type="project" value="UniProtKB-SubCell"/>
</dbReference>
<evidence type="ECO:0000256" key="6">
    <source>
        <dbReference type="ARBA" id="ARBA00022776"/>
    </source>
</evidence>
<dbReference type="GO" id="GO:0051301">
    <property type="term" value="P:cell division"/>
    <property type="evidence" value="ECO:0007669"/>
    <property type="project" value="UniProtKB-KW"/>
</dbReference>
<sequence length="2022" mass="225698">MEEEDFSKLSIEERCTHKLWKARLSGYEAAANLFRQIDDEKSPEWNKYMSLVKKFVVDSNAPAQEKGLEAVLAFVENCASAGKTAGDVLAGLVQKCISAPKARTKELASQIALMYIEIEKQEIVLEELMKGTESKNPKIVSASIHIINQSLTEFGAKTVSIGKILKRVPKLLEDRDNNVRAEAKLLLLEMYRWLGPAIKSQLSNLKPVQITELDAEYEKIKDTPVKAVRLLRSQQIKKDQEVRDNGGDEGDGDEVYEQAEEINPYDLLDPVDILGQLPKDFYTQLEAKKWSDRKDALEALEKLLNSSPKIENADYGDLIRALKKIISKDSNIVVVGLAIKCTTGLANGLRKKFHQYASVMMATLFEKFKEKKQNVVLALREAVDAIFPSTSLELLLEDVIVSLDNKNPSIKAEIASFLARCFAKSTSAALNKKLLKPLTKSLLKCLVDQDPAVRDNAAQALGTAMKAAGEKNINPFLVDVDNQKMAKIKECYEKAEILVKPPKPQSTRAPKEEAAKKSTPESKPVAKVVRPKGASSVPSAVNQMAGVSLSQEECLQKAQSLLNSSLISDLTDSDSSTRLNAYISLLKEIKSCDVNEETGQILLHVLNYAQIEETEPEIIKLKLQTMKFIADTMPLLPDIASVVLPEAAALILKPECGENAIQVLWSFTNSLSLDNVANSLLANEKVVNDSKLWAEMLNWLSFAIMKTGVVNSDFIVDCGKKALNHSDSAVRNAGLALIGTIHLQGGSNNTGGDASPLRSTDTFTRPAKSASSSDISKRAREKPQSAGKSGENGKLNKAASSEILSRIDIGPQITEQIINELSDKNWKVRAEAVSKIQTIVSSAQSITPNLGESPIPIAARINDSNSKIAASAIALVESLAHAIGPSCKQHVRVFLPALIKVMGDTKPWIKNAVIPCLNTWGETGGYKEFFEGEIIADALKSGSPSLRSELWAWLSEKLPNIPLRTIPKDELTACLPTLYANLEDRNAEVRKNACEAVLGFMMHLGFNNMSSACDNMKGASGVQVKQILEKTRGSVPERAVPKSKSSPEKSSAKPSIGKLAPGSSATITKSTKSKGNAVVKSAGSRKKDEDVDNSPLLQVNNLKHQRVIDEQKLKTLKWNFVSPRSEFIELLKEQMLSANVNKTLIANMFHTDFKYHLRAIDALTEDLPTNRAALISNLDLILRWMTIRFFDTNPSVLLKGLEYLNTVFNVLIEEEYNMLDSEASAFFPYLILKVGDPKDTVRISVRALFKQIGAVYPLTKQFVYIMEGVKSKNARQRAECLEQLCWLIDNYGLNVCHPSPQVSLKEIAKHISDRDTSVRNAALNLVVTAHFLEGDKVLKMVSHISEKDFSLLEERIKRANKNRPIASVKPLFQPVTTRDQQQEHLESEMQEEMYEDEEQPQSPRQYQQIQTNINASRVSEVSSEPGNMTFTLEMIKGFDLNTVPCNQTLTLEPEVAPKVPSNCTVTIESEMAQTLDMSVDEIMEVAELKTSPANLSPAPGPYDLDQHVIEEIECAPETLQVPKLADIDLQFLKGPSTQATIIKPIQMPKMTPTLLNFTKPTAIKWELAQIASSDIEKAMASIMQIDTVLNSEKRNHLSGFVDYMVQQLVHQLIILNQSAHPEVVNGYRANFSLLLKLCNYSSLCGEIQEETLYKIIEQLLLLLAEKKTVTLEKHELFTRVVNALVLKLLDHANKTNIMCALIKLLYDAINNPEASSHFQELTIKSLWKLNRTQPDWDHELDYARVLIQFNNFLRDFPTAWWKTQDADVPLRTVKTLLHSMVRIRGLEVKETLKNIPSISSESELVCYVKKLIRRLKIDESVEGTASPQRSYSITSSKENDSNTQNTHTTNVSTPHRIPKEIQEELSEIFKMLGDTELTQEGIKRLFIVQKTHPESVQQCIAKTTPVFQQYIMRGLASLEQQQYDQANSNRVYNRKSFADPMDHNKQENAHTLNKKQFSKEAERLWNRLHHLQEKAGCHVEKQNEETKESTKEKTVSHEACETSDVELQSLRDRLEMIKTNMG</sequence>
<dbReference type="CTD" id="41952"/>
<dbReference type="InterPro" id="IPR021133">
    <property type="entry name" value="HEAT_type_2"/>
</dbReference>
<proteinExistence type="inferred from homology"/>
<feature type="compositionally biased region" description="Basic and acidic residues" evidence="11">
    <location>
        <begin position="509"/>
        <end position="520"/>
    </location>
</feature>
<dbReference type="FunFam" id="1.25.10.10:FF:000063">
    <property type="entry name" value="Putative cytoskeleton-associated protein 5"/>
    <property type="match status" value="1"/>
</dbReference>
<evidence type="ECO:0000256" key="5">
    <source>
        <dbReference type="ARBA" id="ARBA00022737"/>
    </source>
</evidence>
<dbReference type="InterPro" id="IPR024395">
    <property type="entry name" value="CLASP_N_dom"/>
</dbReference>
<dbReference type="Pfam" id="PF21041">
    <property type="entry name" value="XMAP215_CLASP_TOG"/>
    <property type="match status" value="3"/>
</dbReference>
<comment type="similarity">
    <text evidence="9">Belongs to the TOG/XMAP215 family.</text>
</comment>
<evidence type="ECO:0000256" key="9">
    <source>
        <dbReference type="ARBA" id="ARBA00025722"/>
    </source>
</evidence>
<keyword evidence="4" id="KW-0132">Cell division</keyword>
<feature type="repeat" description="HEAT" evidence="10">
    <location>
        <begin position="438"/>
        <end position="476"/>
    </location>
</feature>
<dbReference type="GO" id="GO:0051231">
    <property type="term" value="P:spindle elongation"/>
    <property type="evidence" value="ECO:0007669"/>
    <property type="project" value="UniProtKB-ARBA"/>
</dbReference>
<dbReference type="GeneID" id="106670461"/>
<dbReference type="OMA" id="NWKERKE"/>
<dbReference type="GO" id="GO:0061863">
    <property type="term" value="F:microtubule plus end polymerase"/>
    <property type="evidence" value="ECO:0007669"/>
    <property type="project" value="InterPro"/>
</dbReference>
<dbReference type="Gene3D" id="1.25.10.10">
    <property type="entry name" value="Leucine-rich Repeat Variant"/>
    <property type="match status" value="5"/>
</dbReference>
<dbReference type="PROSITE" id="PS50077">
    <property type="entry name" value="HEAT_REPEAT"/>
    <property type="match status" value="1"/>
</dbReference>
<dbReference type="EnsemblMetazoa" id="XM_014400836.2">
    <property type="protein sequence ID" value="XP_014256322.1"/>
    <property type="gene ID" value="LOC106670461"/>
</dbReference>
<feature type="domain" description="TOG" evidence="12">
    <location>
        <begin position="266"/>
        <end position="505"/>
    </location>
</feature>
<keyword evidence="7" id="KW-0206">Cytoskeleton</keyword>
<feature type="domain" description="TOG" evidence="12">
    <location>
        <begin position="548"/>
        <end position="788"/>
    </location>
</feature>
<comment type="subcellular location">
    <subcellularLocation>
        <location evidence="2">Cytoplasm</location>
        <location evidence="2">Cytoskeleton</location>
        <location evidence="2">Microtubule organizing center</location>
        <location evidence="2">Centrosome</location>
    </subcellularLocation>
    <subcellularLocation>
        <location evidence="1">Cytoplasm</location>
        <location evidence="1">Cytoskeleton</location>
        <location evidence="1">Spindle</location>
    </subcellularLocation>
</comment>
<evidence type="ECO:0000256" key="11">
    <source>
        <dbReference type="SAM" id="MobiDB-lite"/>
    </source>
</evidence>
<dbReference type="RefSeq" id="XP_014256322.1">
    <property type="nucleotide sequence ID" value="XM_014400836.2"/>
</dbReference>
<reference evidence="13" key="1">
    <citation type="submission" date="2022-01" db="UniProtKB">
        <authorList>
            <consortium name="EnsemblMetazoa"/>
        </authorList>
    </citation>
    <scope>IDENTIFICATION</scope>
</reference>
<dbReference type="SUPFAM" id="SSF48371">
    <property type="entry name" value="ARM repeat"/>
    <property type="match status" value="2"/>
</dbReference>
<evidence type="ECO:0000256" key="1">
    <source>
        <dbReference type="ARBA" id="ARBA00004186"/>
    </source>
</evidence>
<keyword evidence="3" id="KW-0963">Cytoplasm</keyword>
<keyword evidence="14" id="KW-1185">Reference proteome</keyword>
<evidence type="ECO:0000256" key="10">
    <source>
        <dbReference type="PROSITE-ProRule" id="PRU00103"/>
    </source>
</evidence>
<dbReference type="FunFam" id="1.25.10.10:FF:000019">
    <property type="entry name" value="Cytoskeleton-associated protein 5"/>
    <property type="match status" value="1"/>
</dbReference>
<dbReference type="KEGG" id="clec:106670461"/>
<feature type="compositionally biased region" description="Low complexity" evidence="11">
    <location>
        <begin position="1063"/>
        <end position="1074"/>
    </location>
</feature>
<dbReference type="GO" id="GO:0051010">
    <property type="term" value="F:microtubule plus-end binding"/>
    <property type="evidence" value="ECO:0007669"/>
    <property type="project" value="InterPro"/>
</dbReference>
<dbReference type="GO" id="GO:0030951">
    <property type="term" value="P:establishment or maintenance of microtubule cytoskeleton polarity"/>
    <property type="evidence" value="ECO:0007669"/>
    <property type="project" value="InterPro"/>
</dbReference>